<keyword evidence="2 4" id="KW-0863">Zinc-finger</keyword>
<dbReference type="SMART" id="SM00336">
    <property type="entry name" value="BBOX"/>
    <property type="match status" value="2"/>
</dbReference>
<protein>
    <submittedName>
        <fullName evidence="9">Uncharacterized protein LOC110983856 isoform X1</fullName>
    </submittedName>
</protein>
<evidence type="ECO:0000256" key="5">
    <source>
        <dbReference type="SAM" id="Coils"/>
    </source>
</evidence>
<dbReference type="Pfam" id="PF00097">
    <property type="entry name" value="zf-C3HC4"/>
    <property type="match status" value="1"/>
</dbReference>
<evidence type="ECO:0000259" key="6">
    <source>
        <dbReference type="PROSITE" id="PS50089"/>
    </source>
</evidence>
<dbReference type="Gene3D" id="3.30.160.60">
    <property type="entry name" value="Classic Zinc Finger"/>
    <property type="match status" value="1"/>
</dbReference>
<feature type="domain" description="RING-type" evidence="6">
    <location>
        <begin position="24"/>
        <end position="67"/>
    </location>
</feature>
<keyword evidence="8" id="KW-1185">Reference proteome</keyword>
<dbReference type="InterPro" id="IPR018957">
    <property type="entry name" value="Znf_C3HC4_RING-type"/>
</dbReference>
<dbReference type="PANTHER" id="PTHR25462">
    <property type="entry name" value="BONUS, ISOFORM C-RELATED"/>
    <property type="match status" value="1"/>
</dbReference>
<dbReference type="SUPFAM" id="SSF57850">
    <property type="entry name" value="RING/U-box"/>
    <property type="match status" value="1"/>
</dbReference>
<dbReference type="KEGG" id="aplc:110983856"/>
<evidence type="ECO:0000256" key="2">
    <source>
        <dbReference type="ARBA" id="ARBA00022771"/>
    </source>
</evidence>
<dbReference type="Gene3D" id="3.30.40.10">
    <property type="entry name" value="Zinc/RING finger domain, C3HC4 (zinc finger)"/>
    <property type="match status" value="1"/>
</dbReference>
<keyword evidence="1" id="KW-0479">Metal-binding</keyword>
<dbReference type="InterPro" id="IPR000315">
    <property type="entry name" value="Znf_B-box"/>
</dbReference>
<evidence type="ECO:0000313" key="8">
    <source>
        <dbReference type="Proteomes" id="UP000694845"/>
    </source>
</evidence>
<dbReference type="SMART" id="SM00184">
    <property type="entry name" value="RING"/>
    <property type="match status" value="1"/>
</dbReference>
<dbReference type="InterPro" id="IPR047153">
    <property type="entry name" value="TRIM45/56/19-like"/>
</dbReference>
<dbReference type="RefSeq" id="XP_022099159.1">
    <property type="nucleotide sequence ID" value="XM_022243467.1"/>
</dbReference>
<dbReference type="GO" id="GO:0008270">
    <property type="term" value="F:zinc ion binding"/>
    <property type="evidence" value="ECO:0007669"/>
    <property type="project" value="UniProtKB-KW"/>
</dbReference>
<dbReference type="OMA" id="CHTRCTH"/>
<dbReference type="OrthoDB" id="6049135at2759"/>
<name>A0A8B7Z0M9_ACAPL</name>
<gene>
    <name evidence="9" type="primary">LOC110983856</name>
</gene>
<accession>A0A8B7Z0M9</accession>
<evidence type="ECO:0000256" key="3">
    <source>
        <dbReference type="ARBA" id="ARBA00022833"/>
    </source>
</evidence>
<proteinExistence type="predicted"/>
<dbReference type="AlphaFoldDB" id="A0A8B7Z0M9"/>
<keyword evidence="3" id="KW-0862">Zinc</keyword>
<dbReference type="InterPro" id="IPR017907">
    <property type="entry name" value="Znf_RING_CS"/>
</dbReference>
<feature type="coiled-coil region" evidence="5">
    <location>
        <begin position="257"/>
        <end position="284"/>
    </location>
</feature>
<dbReference type="Gene3D" id="2.120.10.30">
    <property type="entry name" value="TolB, C-terminal domain"/>
    <property type="match status" value="1"/>
</dbReference>
<dbReference type="PROSITE" id="PS00518">
    <property type="entry name" value="ZF_RING_1"/>
    <property type="match status" value="1"/>
</dbReference>
<dbReference type="Proteomes" id="UP000694845">
    <property type="component" value="Unplaced"/>
</dbReference>
<dbReference type="InterPro" id="IPR013083">
    <property type="entry name" value="Znf_RING/FYVE/PHD"/>
</dbReference>
<evidence type="ECO:0000259" key="7">
    <source>
        <dbReference type="PROSITE" id="PS50119"/>
    </source>
</evidence>
<dbReference type="InterPro" id="IPR001841">
    <property type="entry name" value="Znf_RING"/>
</dbReference>
<evidence type="ECO:0000256" key="1">
    <source>
        <dbReference type="ARBA" id="ARBA00022723"/>
    </source>
</evidence>
<dbReference type="SUPFAM" id="SSF57845">
    <property type="entry name" value="B-box zinc-binding domain"/>
    <property type="match status" value="1"/>
</dbReference>
<evidence type="ECO:0000313" key="9">
    <source>
        <dbReference type="RefSeq" id="XP_022099159.1"/>
    </source>
</evidence>
<reference evidence="9" key="1">
    <citation type="submission" date="2025-08" db="UniProtKB">
        <authorList>
            <consortium name="RefSeq"/>
        </authorList>
    </citation>
    <scope>IDENTIFICATION</scope>
</reference>
<dbReference type="Pfam" id="PF00643">
    <property type="entry name" value="zf-B_box"/>
    <property type="match status" value="1"/>
</dbReference>
<sequence>MGDMATGTNITSSTDVVSRSDFMCSLCQDVYKEPKILDCMHSFCEKCLKKYVGKRRGTAQISCPDCRQEMRLPRQGIRGLTTNHLLIAKVAASPKEKVTKAHSEGEEKVMCEIYDVETGARHCCLDHMQLICDNCQKVHSRIAAISNHPITTMEDIRQEKEGLAKRDDGSLCPDHNGKKKKFYCETCEEFICQDCTTEDHCKPQHNYTDSVTALIKCKQVLKNLLPDVAEYIEQLERSLAATSPAKQEIENTATLAIKDVRDRADTLRREIANQENNLMNQIRAACSDLFKNLSTDGETATVELQRAKLSLETATELQNTATDSQMLLLFPTVSKRLRSLGNQKPPEAQADRILQRYSLRFKPSPEDESACINLGKLHVGVVWEQCAEFKDLNLSKFASARGVVAPQPGEIAVTILDYDDQRRYISKVMVLSTAGEHTYVCKRTIQLSLCLGALGIAAAKNLLVVADGTNYVKMYDINNELVTGRFCTAQTWSEYLSVQIQRVLVNVPDYRFNFAVPVSVAIKKCGTIIVGDIKRKLWTEHSPSDCSVIKTIHLEIEPCYLAVDAKDRCVVSDAEKGVVMVYDEGKASFTIEPSIMGEKVKYCKGVCCDGSGIYVAVHNVDKGTGHIHQYDETGGFVSCIVKGLYWPNGITFTTDGQQLAVADSVSVKMFHKV</sequence>
<dbReference type="PROSITE" id="PS50119">
    <property type="entry name" value="ZF_BBOX"/>
    <property type="match status" value="1"/>
</dbReference>
<feature type="domain" description="B box-type" evidence="7">
    <location>
        <begin position="167"/>
        <end position="210"/>
    </location>
</feature>
<keyword evidence="5" id="KW-0175">Coiled coil</keyword>
<dbReference type="SUPFAM" id="SSF63825">
    <property type="entry name" value="YWTD domain"/>
    <property type="match status" value="1"/>
</dbReference>
<dbReference type="PANTHER" id="PTHR25462:SF296">
    <property type="entry name" value="MEIOTIC P26, ISOFORM F"/>
    <property type="match status" value="1"/>
</dbReference>
<dbReference type="InterPro" id="IPR011042">
    <property type="entry name" value="6-blade_b-propeller_TolB-like"/>
</dbReference>
<organism evidence="8 9">
    <name type="scientific">Acanthaster planci</name>
    <name type="common">Crown-of-thorns starfish</name>
    <dbReference type="NCBI Taxonomy" id="133434"/>
    <lineage>
        <taxon>Eukaryota</taxon>
        <taxon>Metazoa</taxon>
        <taxon>Echinodermata</taxon>
        <taxon>Eleutherozoa</taxon>
        <taxon>Asterozoa</taxon>
        <taxon>Asteroidea</taxon>
        <taxon>Valvatacea</taxon>
        <taxon>Valvatida</taxon>
        <taxon>Acanthasteridae</taxon>
        <taxon>Acanthaster</taxon>
    </lineage>
</organism>
<dbReference type="GeneID" id="110983856"/>
<evidence type="ECO:0000256" key="4">
    <source>
        <dbReference type="PROSITE-ProRule" id="PRU00024"/>
    </source>
</evidence>
<dbReference type="PROSITE" id="PS50089">
    <property type="entry name" value="ZF_RING_2"/>
    <property type="match status" value="1"/>
</dbReference>